<name>A0A812JDC1_SYMPI</name>
<dbReference type="AlphaFoldDB" id="A0A812JDC1"/>
<reference evidence="2" key="1">
    <citation type="submission" date="2021-02" db="EMBL/GenBank/DDBJ databases">
        <authorList>
            <person name="Dougan E. K."/>
            <person name="Rhodes N."/>
            <person name="Thang M."/>
            <person name="Chan C."/>
        </authorList>
    </citation>
    <scope>NUCLEOTIDE SEQUENCE</scope>
</reference>
<proteinExistence type="predicted"/>
<evidence type="ECO:0000313" key="2">
    <source>
        <dbReference type="EMBL" id="CAE7198186.1"/>
    </source>
</evidence>
<dbReference type="OrthoDB" id="444059at2759"/>
<feature type="compositionally biased region" description="Acidic residues" evidence="1">
    <location>
        <begin position="150"/>
        <end position="164"/>
    </location>
</feature>
<dbReference type="Proteomes" id="UP000649617">
    <property type="component" value="Unassembled WGS sequence"/>
</dbReference>
<evidence type="ECO:0000313" key="3">
    <source>
        <dbReference type="Proteomes" id="UP000649617"/>
    </source>
</evidence>
<sequence length="172" mass="19490">SEKLSVLQEQWLQCDGNWKKSSFYLEIKKSKAERKRGCRMWMTRAQLIAKYGSAALADEIISNKEADPSGTQTKDHPEAPGNKELRLYLVWDSEAEITEEDEVLTSLMSCADEDSDDESSRPRAAKRRCHKPADDNKKKKKKSKRTSSSQDDDTEDGSASEEEPLSCNTCHK</sequence>
<protein>
    <submittedName>
        <fullName evidence="2">Uncharacterized protein</fullName>
    </submittedName>
</protein>
<feature type="region of interest" description="Disordered" evidence="1">
    <location>
        <begin position="105"/>
        <end position="172"/>
    </location>
</feature>
<feature type="non-terminal residue" evidence="2">
    <location>
        <position position="172"/>
    </location>
</feature>
<organism evidence="2 3">
    <name type="scientific">Symbiodinium pilosum</name>
    <name type="common">Dinoflagellate</name>
    <dbReference type="NCBI Taxonomy" id="2952"/>
    <lineage>
        <taxon>Eukaryota</taxon>
        <taxon>Sar</taxon>
        <taxon>Alveolata</taxon>
        <taxon>Dinophyceae</taxon>
        <taxon>Suessiales</taxon>
        <taxon>Symbiodiniaceae</taxon>
        <taxon>Symbiodinium</taxon>
    </lineage>
</organism>
<feature type="region of interest" description="Disordered" evidence="1">
    <location>
        <begin position="62"/>
        <end position="83"/>
    </location>
</feature>
<evidence type="ECO:0000256" key="1">
    <source>
        <dbReference type="SAM" id="MobiDB-lite"/>
    </source>
</evidence>
<gene>
    <name evidence="2" type="ORF">SPIL2461_LOCUS1710</name>
</gene>
<feature type="non-terminal residue" evidence="2">
    <location>
        <position position="1"/>
    </location>
</feature>
<accession>A0A812JDC1</accession>
<comment type="caution">
    <text evidence="2">The sequence shown here is derived from an EMBL/GenBank/DDBJ whole genome shotgun (WGS) entry which is preliminary data.</text>
</comment>
<keyword evidence="3" id="KW-1185">Reference proteome</keyword>
<dbReference type="EMBL" id="CAJNIZ010001730">
    <property type="protein sequence ID" value="CAE7198186.1"/>
    <property type="molecule type" value="Genomic_DNA"/>
</dbReference>